<comment type="caution">
    <text evidence="2">The sequence shown here is derived from an EMBL/GenBank/DDBJ whole genome shotgun (WGS) entry which is preliminary data.</text>
</comment>
<gene>
    <name evidence="1" type="ORF">VZT92_014761</name>
    <name evidence="2" type="ORF">VZT92_014778</name>
</gene>
<keyword evidence="3" id="KW-1185">Reference proteome</keyword>
<organism evidence="2 3">
    <name type="scientific">Zoarces viviparus</name>
    <name type="common">Viviparous eelpout</name>
    <name type="synonym">Blennius viviparus</name>
    <dbReference type="NCBI Taxonomy" id="48416"/>
    <lineage>
        <taxon>Eukaryota</taxon>
        <taxon>Metazoa</taxon>
        <taxon>Chordata</taxon>
        <taxon>Craniata</taxon>
        <taxon>Vertebrata</taxon>
        <taxon>Euteleostomi</taxon>
        <taxon>Actinopterygii</taxon>
        <taxon>Neopterygii</taxon>
        <taxon>Teleostei</taxon>
        <taxon>Neoteleostei</taxon>
        <taxon>Acanthomorphata</taxon>
        <taxon>Eupercaria</taxon>
        <taxon>Perciformes</taxon>
        <taxon>Cottioidei</taxon>
        <taxon>Zoarcales</taxon>
        <taxon>Zoarcidae</taxon>
        <taxon>Zoarcinae</taxon>
        <taxon>Zoarces</taxon>
    </lineage>
</organism>
<dbReference type="EMBL" id="JBCEZU010000112">
    <property type="protein sequence ID" value="KAK9528308.1"/>
    <property type="molecule type" value="Genomic_DNA"/>
</dbReference>
<proteinExistence type="predicted"/>
<dbReference type="AlphaFoldDB" id="A0AAW1F130"/>
<reference evidence="2 3" key="1">
    <citation type="journal article" date="2024" name="Genome Biol. Evol.">
        <title>Chromosome-level genome assembly of the viviparous eelpout Zoarces viviparus.</title>
        <authorList>
            <person name="Fuhrmann N."/>
            <person name="Brasseur M.V."/>
            <person name="Bakowski C.E."/>
            <person name="Podsiadlowski L."/>
            <person name="Prost S."/>
            <person name="Krehenwinkel H."/>
            <person name="Mayer C."/>
        </authorList>
    </citation>
    <scope>NUCLEOTIDE SEQUENCE [LARGE SCALE GENOMIC DNA]</scope>
    <source>
        <strain evidence="2">NO-MEL_2022_Ind0_liver</strain>
    </source>
</reference>
<protein>
    <submittedName>
        <fullName evidence="2">Uncharacterized protein</fullName>
    </submittedName>
</protein>
<dbReference type="EMBL" id="JBCEZU010000112">
    <property type="protein sequence ID" value="KAK9528289.1"/>
    <property type="molecule type" value="Genomic_DNA"/>
</dbReference>
<sequence length="105" mass="11968">MKLKAQPGPLKGPICASSFFCRGRPCTVRDRDREGVICVRIYDSSIWPMHRQFVYEQTTCRGDSRKLWMLNCAVRPAQLGLLPINDCVDILRSGCISTHQSARFH</sequence>
<evidence type="ECO:0000313" key="3">
    <source>
        <dbReference type="Proteomes" id="UP001488805"/>
    </source>
</evidence>
<name>A0AAW1F130_ZOAVI</name>
<evidence type="ECO:0000313" key="1">
    <source>
        <dbReference type="EMBL" id="KAK9528289.1"/>
    </source>
</evidence>
<evidence type="ECO:0000313" key="2">
    <source>
        <dbReference type="EMBL" id="KAK9528308.1"/>
    </source>
</evidence>
<accession>A0AAW1F130</accession>
<dbReference type="Proteomes" id="UP001488805">
    <property type="component" value="Unassembled WGS sequence"/>
</dbReference>